<dbReference type="Pfam" id="PF02465">
    <property type="entry name" value="FliD_N"/>
    <property type="match status" value="1"/>
</dbReference>
<organism evidence="8 9">
    <name type="scientific">Paenibacillus macerans</name>
    <name type="common">Bacillus macerans</name>
    <dbReference type="NCBI Taxonomy" id="44252"/>
    <lineage>
        <taxon>Bacteria</taxon>
        <taxon>Bacillati</taxon>
        <taxon>Bacillota</taxon>
        <taxon>Bacilli</taxon>
        <taxon>Bacillales</taxon>
        <taxon>Paenibacillaceae</taxon>
        <taxon>Paenibacillus</taxon>
    </lineage>
</organism>
<evidence type="ECO:0000259" key="7">
    <source>
        <dbReference type="Pfam" id="PF07195"/>
    </source>
</evidence>
<keyword evidence="8" id="KW-0966">Cell projection</keyword>
<dbReference type="GO" id="GO:0007155">
    <property type="term" value="P:cell adhesion"/>
    <property type="evidence" value="ECO:0007669"/>
    <property type="project" value="InterPro"/>
</dbReference>
<dbReference type="GeneID" id="77011114"/>
<evidence type="ECO:0000256" key="1">
    <source>
        <dbReference type="ARBA" id="ARBA00009764"/>
    </source>
</evidence>
<keyword evidence="3 5" id="KW-0175">Coiled coil</keyword>
<dbReference type="PATRIC" id="fig|44252.3.peg.3634"/>
<reference evidence="8 9" key="1">
    <citation type="submission" date="2014-04" db="EMBL/GenBank/DDBJ databases">
        <authorList>
            <person name="Bishop-Lilly K.A."/>
            <person name="Broomall S.M."/>
            <person name="Chain P.S."/>
            <person name="Chertkov O."/>
            <person name="Coyne S.R."/>
            <person name="Daligault H.E."/>
            <person name="Davenport K.W."/>
            <person name="Erkkila T."/>
            <person name="Frey K.G."/>
            <person name="Gibbons H.S."/>
            <person name="Gu W."/>
            <person name="Jaissle J."/>
            <person name="Johnson S.L."/>
            <person name="Koroleva G.I."/>
            <person name="Ladner J.T."/>
            <person name="Lo C.-C."/>
            <person name="Minogue T.D."/>
            <person name="Munk C."/>
            <person name="Palacios G.F."/>
            <person name="Redden C.L."/>
            <person name="Rosenzweig C.N."/>
            <person name="Scholz M.B."/>
            <person name="Teshima H."/>
            <person name="Xu Y."/>
        </authorList>
    </citation>
    <scope>NUCLEOTIDE SEQUENCE [LARGE SCALE GENOMIC DNA]</scope>
    <source>
        <strain evidence="8 9">8244</strain>
    </source>
</reference>
<keyword evidence="8" id="KW-0282">Flagellum</keyword>
<dbReference type="PANTHER" id="PTHR30288">
    <property type="entry name" value="FLAGELLAR CAP/ASSEMBLY PROTEIN FLID"/>
    <property type="match status" value="1"/>
</dbReference>
<keyword evidence="4 5" id="KW-0975">Bacterial flagellum</keyword>
<dbReference type="OrthoDB" id="9776025at2"/>
<dbReference type="STRING" id="44252.DJ90_3813"/>
<feature type="domain" description="Flagellar hook-associated protein 2 N-terminal" evidence="6">
    <location>
        <begin position="10"/>
        <end position="106"/>
    </location>
</feature>
<evidence type="ECO:0000256" key="2">
    <source>
        <dbReference type="ARBA" id="ARBA00011255"/>
    </source>
</evidence>
<comment type="caution">
    <text evidence="8">The sequence shown here is derived from an EMBL/GenBank/DDBJ whole genome shotgun (WGS) entry which is preliminary data.</text>
</comment>
<dbReference type="Proteomes" id="UP000029278">
    <property type="component" value="Unassembled WGS sequence"/>
</dbReference>
<dbReference type="GO" id="GO:0005576">
    <property type="term" value="C:extracellular region"/>
    <property type="evidence" value="ECO:0007669"/>
    <property type="project" value="UniProtKB-SubCell"/>
</dbReference>
<feature type="domain" description="Flagellar hook-associated protein 2 C-terminal" evidence="7">
    <location>
        <begin position="214"/>
        <end position="449"/>
    </location>
</feature>
<protein>
    <recommendedName>
        <fullName evidence="5">Flagellar hook-associated protein 2</fullName>
        <shortName evidence="5">HAP2</shortName>
    </recommendedName>
    <alternativeName>
        <fullName evidence="5">Flagellar cap protein</fullName>
    </alternativeName>
</protein>
<dbReference type="GO" id="GO:0009424">
    <property type="term" value="C:bacterial-type flagellum hook"/>
    <property type="evidence" value="ECO:0007669"/>
    <property type="project" value="UniProtKB-UniRule"/>
</dbReference>
<gene>
    <name evidence="8" type="ORF">DJ90_3813</name>
</gene>
<dbReference type="GO" id="GO:0009421">
    <property type="term" value="C:bacterial-type flagellum filament cap"/>
    <property type="evidence" value="ECO:0007669"/>
    <property type="project" value="InterPro"/>
</dbReference>
<name>A0A090Z922_PAEMA</name>
<feature type="coiled-coil region" evidence="5">
    <location>
        <begin position="405"/>
        <end position="450"/>
    </location>
</feature>
<dbReference type="InterPro" id="IPR010809">
    <property type="entry name" value="FliD_C"/>
</dbReference>
<evidence type="ECO:0000256" key="5">
    <source>
        <dbReference type="RuleBase" id="RU362066"/>
    </source>
</evidence>
<dbReference type="Pfam" id="PF07195">
    <property type="entry name" value="FliD_C"/>
    <property type="match status" value="1"/>
</dbReference>
<comment type="subcellular location">
    <subcellularLocation>
        <location evidence="5">Secreted</location>
    </subcellularLocation>
    <subcellularLocation>
        <location evidence="5">Bacterial flagellum</location>
    </subcellularLocation>
</comment>
<keyword evidence="8" id="KW-0969">Cilium</keyword>
<proteinExistence type="inferred from homology"/>
<dbReference type="EMBL" id="JMQA01000031">
    <property type="protein sequence ID" value="KFN07779.1"/>
    <property type="molecule type" value="Genomic_DNA"/>
</dbReference>
<evidence type="ECO:0000256" key="4">
    <source>
        <dbReference type="ARBA" id="ARBA00023143"/>
    </source>
</evidence>
<sequence length="466" mass="50442">MGVALSGLASGMNTQNIINGLMDIERVPYKKLETKKSTITNNKSIFNSINLKLKNLRDAASAFTDLGSFQVSSAVSSDTTKLTATGGGASVNGNYTVEVTKLAKQQMNATTSIQVKDADGKDIKFSADDLAAAKSISIGGKSLVLSDDLDLTNKSYSDALSTIAGQINKQFGDVQASVVQTSDGYKSLVVTAKDGKTIDMSGTGSFTLENKVTAQPAILKVNGIEITSSSNTVKDAIPGVTLQLLAEDTKVNVEVKQDVDKIAEKVQTFVDAYNDVVKLIRENTKKIENEKNADGSYKDFKTNLQSDSLLRQLSTELSDIISSVSGSADNLRLLSDIGLEIDKGKKSASEMTGEISFDKEVFKKKLTDNPNAVEELFNGESGLGTLAKDRLYNYTKANGLMDLKKKGLEQDIDFIDEQMENMEARLTLKEERLKKQFDQMEVALSKLQKQQSWMAGQLSSLMSSSS</sequence>
<evidence type="ECO:0000259" key="6">
    <source>
        <dbReference type="Pfam" id="PF02465"/>
    </source>
</evidence>
<dbReference type="InterPro" id="IPR003481">
    <property type="entry name" value="FliD_N"/>
</dbReference>
<dbReference type="HOGENOM" id="CLU_015182_4_1_9"/>
<dbReference type="PANTHER" id="PTHR30288:SF0">
    <property type="entry name" value="FLAGELLAR HOOK-ASSOCIATED PROTEIN 2"/>
    <property type="match status" value="1"/>
</dbReference>
<comment type="similarity">
    <text evidence="1 5">Belongs to the FliD family.</text>
</comment>
<keyword evidence="5" id="KW-0964">Secreted</keyword>
<comment type="subunit">
    <text evidence="2 5">Homopentamer.</text>
</comment>
<dbReference type="AlphaFoldDB" id="A0A090Z922"/>
<keyword evidence="9" id="KW-1185">Reference proteome</keyword>
<dbReference type="GO" id="GO:0071973">
    <property type="term" value="P:bacterial-type flagellum-dependent cell motility"/>
    <property type="evidence" value="ECO:0007669"/>
    <property type="project" value="TreeGrafter"/>
</dbReference>
<evidence type="ECO:0000256" key="3">
    <source>
        <dbReference type="ARBA" id="ARBA00023054"/>
    </source>
</evidence>
<dbReference type="RefSeq" id="WP_036619305.1">
    <property type="nucleotide sequence ID" value="NZ_BGML01000013.1"/>
</dbReference>
<evidence type="ECO:0000313" key="9">
    <source>
        <dbReference type="Proteomes" id="UP000029278"/>
    </source>
</evidence>
<accession>A0A090Z922</accession>
<evidence type="ECO:0000313" key="8">
    <source>
        <dbReference type="EMBL" id="KFN07779.1"/>
    </source>
</evidence>
<dbReference type="InterPro" id="IPR040026">
    <property type="entry name" value="FliD"/>
</dbReference>
<comment type="function">
    <text evidence="5">Required for morphogenesis and for the elongation of the flagellar filament by facilitating polymerization of the flagellin monomers at the tip of growing filament. Forms a capping structure, which prevents flagellin subunits (transported through the central channel of the flagellum) from leaking out without polymerization at the distal end.</text>
</comment>